<evidence type="ECO:0000313" key="5">
    <source>
        <dbReference type="EMBL" id="CEM10952.1"/>
    </source>
</evidence>
<dbReference type="CDD" id="cd00350">
    <property type="entry name" value="rubredoxin_like"/>
    <property type="match status" value="1"/>
</dbReference>
<organism evidence="5">
    <name type="scientific">Chromera velia CCMP2878</name>
    <dbReference type="NCBI Taxonomy" id="1169474"/>
    <lineage>
        <taxon>Eukaryota</taxon>
        <taxon>Sar</taxon>
        <taxon>Alveolata</taxon>
        <taxon>Colpodellida</taxon>
        <taxon>Chromeraceae</taxon>
        <taxon>Chromera</taxon>
    </lineage>
</organism>
<reference evidence="5" key="1">
    <citation type="submission" date="2014-11" db="EMBL/GenBank/DDBJ databases">
        <authorList>
            <person name="Otto D Thomas"/>
            <person name="Naeem Raeece"/>
        </authorList>
    </citation>
    <scope>NUCLEOTIDE SEQUENCE</scope>
</reference>
<dbReference type="GO" id="GO:0005506">
    <property type="term" value="F:iron ion binding"/>
    <property type="evidence" value="ECO:0007669"/>
    <property type="project" value="InterPro"/>
</dbReference>
<gene>
    <name evidence="5" type="ORF">Cvel_16378</name>
</gene>
<feature type="region of interest" description="Disordered" evidence="1">
    <location>
        <begin position="293"/>
        <end position="322"/>
    </location>
</feature>
<protein>
    <recommendedName>
        <fullName evidence="4">Rubredoxin-like domain-containing protein</fullName>
    </recommendedName>
</protein>
<feature type="chain" id="PRO_5005188644" description="Rubredoxin-like domain-containing protein" evidence="3">
    <location>
        <begin position="24"/>
        <end position="322"/>
    </location>
</feature>
<name>A0A0G4FDK8_9ALVE</name>
<feature type="transmembrane region" description="Helical" evidence="2">
    <location>
        <begin position="113"/>
        <end position="135"/>
    </location>
</feature>
<dbReference type="EMBL" id="CDMZ01000285">
    <property type="protein sequence ID" value="CEM10952.1"/>
    <property type="molecule type" value="Genomic_DNA"/>
</dbReference>
<dbReference type="AlphaFoldDB" id="A0A0G4FDK8"/>
<proteinExistence type="predicted"/>
<dbReference type="InterPro" id="IPR024934">
    <property type="entry name" value="Rubredoxin-like_dom"/>
</dbReference>
<evidence type="ECO:0000256" key="2">
    <source>
        <dbReference type="SAM" id="Phobius"/>
    </source>
</evidence>
<dbReference type="PROSITE" id="PS50903">
    <property type="entry name" value="RUBREDOXIN_LIKE"/>
    <property type="match status" value="1"/>
</dbReference>
<keyword evidence="2" id="KW-0812">Transmembrane</keyword>
<sequence length="322" mass="35054">MRTLVSFSSVGLMLSIFFRTSLGVSSARLSGADAGFVSVAPLVSSRRPPLSRRRRHMPPVETETVAVGREADAHTEHITALHLFGLGQKPAPPPPPQSIFGLGLLSKMAPKTLFMGGLVAVSLTLILVGTVFGGGGSARTTAIVKTDSDMKLLHKYVCSNCEYHIMPAIGREKKFYKPELGCPECGAPKEAFFDANDLSDPRSVEYAEKLRKETELMERIKAEIDGEDVEEEVEEEEEVFVLEDGRELTKEEFEAMQASAEVDVVDTETKTEEKGKYVLEDGREVTKEEYEALLASGQIKEGGGKGDGEGEPQGEINEPQSS</sequence>
<feature type="domain" description="Rubredoxin-like" evidence="4">
    <location>
        <begin position="153"/>
        <end position="195"/>
    </location>
</feature>
<evidence type="ECO:0000256" key="1">
    <source>
        <dbReference type="SAM" id="MobiDB-lite"/>
    </source>
</evidence>
<keyword evidence="2" id="KW-1133">Transmembrane helix</keyword>
<evidence type="ECO:0000256" key="3">
    <source>
        <dbReference type="SAM" id="SignalP"/>
    </source>
</evidence>
<keyword evidence="2" id="KW-0472">Membrane</keyword>
<dbReference type="VEuPathDB" id="CryptoDB:Cvel_16378"/>
<evidence type="ECO:0000259" key="4">
    <source>
        <dbReference type="PROSITE" id="PS50903"/>
    </source>
</evidence>
<dbReference type="SUPFAM" id="SSF57802">
    <property type="entry name" value="Rubredoxin-like"/>
    <property type="match status" value="1"/>
</dbReference>
<keyword evidence="3" id="KW-0732">Signal</keyword>
<accession>A0A0G4FDK8</accession>
<feature type="signal peptide" evidence="3">
    <location>
        <begin position="1"/>
        <end position="23"/>
    </location>
</feature>